<evidence type="ECO:0000313" key="2">
    <source>
        <dbReference type="EMBL" id="KAF2493997.1"/>
    </source>
</evidence>
<dbReference type="OrthoDB" id="5377213at2759"/>
<evidence type="ECO:0000313" key="3">
    <source>
        <dbReference type="Proteomes" id="UP000799750"/>
    </source>
</evidence>
<gene>
    <name evidence="2" type="ORF">BU16DRAFT_528162</name>
</gene>
<sequence>MVREHHSSSDPPKSARHVPLISSSSTPKNMAATRSHAPSQHGKLHKRGNSASSINNPKTSSELAGYNFNRFDTPRATYEEPWEPPRPTPAASNPLKIKPYLRKLSVKDSNSLDLSRPAAENERLAGLGIHEYGASSRTASDVSFAPVNSRSRHNRSTSNTSQFSTSSSLQRPTAPYMPLRQTSRPYTPPQSKSKSSPASMIGSDGDEADDIMSDEEMRYRQNMFDPARRSGSISSTQAQALRVTTSGSSTRLGSYSQTSLSIASPQTRPRGDTLKSIDTASPSSRPSLDKAFGFIRGGRDSPVDPASRAASIRAARQAYQEKEAAKDAKAEKEATKQADRENKKKYKQEERQRRKSDAAEKRTLSASQEKVAASVAGKEYSNYAPAHSRSLPARVATVDPEKENHAAPPITGRRMAKGRWANFVTWFRTRMLRLVTAG</sequence>
<feature type="compositionally biased region" description="Polar residues" evidence="1">
    <location>
        <begin position="231"/>
        <end position="267"/>
    </location>
</feature>
<reference evidence="2" key="1">
    <citation type="journal article" date="2020" name="Stud. Mycol.">
        <title>101 Dothideomycetes genomes: a test case for predicting lifestyles and emergence of pathogens.</title>
        <authorList>
            <person name="Haridas S."/>
            <person name="Albert R."/>
            <person name="Binder M."/>
            <person name="Bloem J."/>
            <person name="Labutti K."/>
            <person name="Salamov A."/>
            <person name="Andreopoulos B."/>
            <person name="Baker S."/>
            <person name="Barry K."/>
            <person name="Bills G."/>
            <person name="Bluhm B."/>
            <person name="Cannon C."/>
            <person name="Castanera R."/>
            <person name="Culley D."/>
            <person name="Daum C."/>
            <person name="Ezra D."/>
            <person name="Gonzalez J."/>
            <person name="Henrissat B."/>
            <person name="Kuo A."/>
            <person name="Liang C."/>
            <person name="Lipzen A."/>
            <person name="Lutzoni F."/>
            <person name="Magnuson J."/>
            <person name="Mondo S."/>
            <person name="Nolan M."/>
            <person name="Ohm R."/>
            <person name="Pangilinan J."/>
            <person name="Park H.-J."/>
            <person name="Ramirez L."/>
            <person name="Alfaro M."/>
            <person name="Sun H."/>
            <person name="Tritt A."/>
            <person name="Yoshinaga Y."/>
            <person name="Zwiers L.-H."/>
            <person name="Turgeon B."/>
            <person name="Goodwin S."/>
            <person name="Spatafora J."/>
            <person name="Crous P."/>
            <person name="Grigoriev I."/>
        </authorList>
    </citation>
    <scope>NUCLEOTIDE SEQUENCE</scope>
    <source>
        <strain evidence="2">CBS 269.34</strain>
    </source>
</reference>
<feature type="region of interest" description="Disordered" evidence="1">
    <location>
        <begin position="1"/>
        <end position="97"/>
    </location>
</feature>
<feature type="compositionally biased region" description="Low complexity" evidence="1">
    <location>
        <begin position="306"/>
        <end position="318"/>
    </location>
</feature>
<organism evidence="2 3">
    <name type="scientific">Lophium mytilinum</name>
    <dbReference type="NCBI Taxonomy" id="390894"/>
    <lineage>
        <taxon>Eukaryota</taxon>
        <taxon>Fungi</taxon>
        <taxon>Dikarya</taxon>
        <taxon>Ascomycota</taxon>
        <taxon>Pezizomycotina</taxon>
        <taxon>Dothideomycetes</taxon>
        <taxon>Pleosporomycetidae</taxon>
        <taxon>Mytilinidiales</taxon>
        <taxon>Mytilinidiaceae</taxon>
        <taxon>Lophium</taxon>
    </lineage>
</organism>
<feature type="compositionally biased region" description="Polar residues" evidence="1">
    <location>
        <begin position="276"/>
        <end position="286"/>
    </location>
</feature>
<keyword evidence="3" id="KW-1185">Reference proteome</keyword>
<feature type="compositionally biased region" description="Basic and acidic residues" evidence="1">
    <location>
        <begin position="319"/>
        <end position="363"/>
    </location>
</feature>
<name>A0A6A6QSW3_9PEZI</name>
<feature type="compositionally biased region" description="Low complexity" evidence="1">
    <location>
        <begin position="189"/>
        <end position="199"/>
    </location>
</feature>
<feature type="compositionally biased region" description="Polar residues" evidence="1">
    <location>
        <begin position="49"/>
        <end position="62"/>
    </location>
</feature>
<feature type="region of interest" description="Disordered" evidence="1">
    <location>
        <begin position="132"/>
        <end position="369"/>
    </location>
</feature>
<feature type="compositionally biased region" description="Low complexity" evidence="1">
    <location>
        <begin position="156"/>
        <end position="168"/>
    </location>
</feature>
<dbReference type="EMBL" id="MU004191">
    <property type="protein sequence ID" value="KAF2493997.1"/>
    <property type="molecule type" value="Genomic_DNA"/>
</dbReference>
<protein>
    <submittedName>
        <fullName evidence="2">Uncharacterized protein</fullName>
    </submittedName>
</protein>
<dbReference type="AlphaFoldDB" id="A0A6A6QSW3"/>
<evidence type="ECO:0000256" key="1">
    <source>
        <dbReference type="SAM" id="MobiDB-lite"/>
    </source>
</evidence>
<accession>A0A6A6QSW3</accession>
<proteinExistence type="predicted"/>
<dbReference type="Proteomes" id="UP000799750">
    <property type="component" value="Unassembled WGS sequence"/>
</dbReference>
<feature type="compositionally biased region" description="Acidic residues" evidence="1">
    <location>
        <begin position="204"/>
        <end position="214"/>
    </location>
</feature>